<organism evidence="2 3">
    <name type="scientific">Lunasporangiospora selenospora</name>
    <dbReference type="NCBI Taxonomy" id="979761"/>
    <lineage>
        <taxon>Eukaryota</taxon>
        <taxon>Fungi</taxon>
        <taxon>Fungi incertae sedis</taxon>
        <taxon>Mucoromycota</taxon>
        <taxon>Mortierellomycotina</taxon>
        <taxon>Mortierellomycetes</taxon>
        <taxon>Mortierellales</taxon>
        <taxon>Mortierellaceae</taxon>
        <taxon>Lunasporangiospora</taxon>
    </lineage>
</organism>
<protein>
    <submittedName>
        <fullName evidence="2">Uncharacterized protein</fullName>
    </submittedName>
</protein>
<dbReference type="AlphaFoldDB" id="A0A9P6FVA1"/>
<reference evidence="2" key="1">
    <citation type="journal article" date="2020" name="Fungal Divers.">
        <title>Resolving the Mortierellaceae phylogeny through synthesis of multi-gene phylogenetics and phylogenomics.</title>
        <authorList>
            <person name="Vandepol N."/>
            <person name="Liber J."/>
            <person name="Desiro A."/>
            <person name="Na H."/>
            <person name="Kennedy M."/>
            <person name="Barry K."/>
            <person name="Grigoriev I.V."/>
            <person name="Miller A.N."/>
            <person name="O'Donnell K."/>
            <person name="Stajich J.E."/>
            <person name="Bonito G."/>
        </authorList>
    </citation>
    <scope>NUCLEOTIDE SEQUENCE</scope>
    <source>
        <strain evidence="2">KOD1015</strain>
    </source>
</reference>
<feature type="transmembrane region" description="Helical" evidence="1">
    <location>
        <begin position="101"/>
        <end position="120"/>
    </location>
</feature>
<feature type="transmembrane region" description="Helical" evidence="1">
    <location>
        <begin position="76"/>
        <end position="95"/>
    </location>
</feature>
<keyword evidence="1" id="KW-0472">Membrane</keyword>
<proteinExistence type="predicted"/>
<evidence type="ECO:0000313" key="3">
    <source>
        <dbReference type="Proteomes" id="UP000780801"/>
    </source>
</evidence>
<comment type="caution">
    <text evidence="2">The sequence shown here is derived from an EMBL/GenBank/DDBJ whole genome shotgun (WGS) entry which is preliminary data.</text>
</comment>
<evidence type="ECO:0000313" key="2">
    <source>
        <dbReference type="EMBL" id="KAF9582238.1"/>
    </source>
</evidence>
<dbReference type="OrthoDB" id="2409959at2759"/>
<evidence type="ECO:0000256" key="1">
    <source>
        <dbReference type="SAM" id="Phobius"/>
    </source>
</evidence>
<keyword evidence="1" id="KW-0812">Transmembrane</keyword>
<keyword evidence="3" id="KW-1185">Reference proteome</keyword>
<name>A0A9P6FVA1_9FUNG</name>
<keyword evidence="1" id="KW-1133">Transmembrane helix</keyword>
<sequence>MSHFHPSGLHSATSLSASERLAPWMTLLTPSVSLNLLFGAYHLMGGLLLGILKYYQIYKSKTHTAHPYTSAAHRASLMYGYTSLQMAAMAALSSWSEPVNMLSSIAPQFFFVTAVANYGFHGLMKDTTNAFKTPHRVGDKFIPSWVVHSYMAALIPAEVAGCGVLAAGMTKTLYQALYSTTR</sequence>
<feature type="transmembrane region" description="Helical" evidence="1">
    <location>
        <begin position="34"/>
        <end position="55"/>
    </location>
</feature>
<accession>A0A9P6FVA1</accession>
<dbReference type="Proteomes" id="UP000780801">
    <property type="component" value="Unassembled WGS sequence"/>
</dbReference>
<gene>
    <name evidence="2" type="ORF">BGW38_000465</name>
</gene>
<dbReference type="EMBL" id="JAABOA010001125">
    <property type="protein sequence ID" value="KAF9582238.1"/>
    <property type="molecule type" value="Genomic_DNA"/>
</dbReference>